<evidence type="ECO:0000313" key="2">
    <source>
        <dbReference type="Proteomes" id="UP000305948"/>
    </source>
</evidence>
<name>A0A5C3N4J8_9AGAM</name>
<proteinExistence type="predicted"/>
<protein>
    <submittedName>
        <fullName evidence="1">Uncharacterized protein</fullName>
    </submittedName>
</protein>
<sequence length="150" mass="15881">MSGSRSGFCCEHWTRSVGDTQWSASPAGKANPYRSCHSIGVDKSNTQFAWSLLPSLALIVSGSDDISPSGGIRSGSKDTLQILASALATHHSPISTPGCRSHTVNDASLSPRLSAFDTGQDTFARHAYCLRRPSVAGGRSGIRPQVLRKP</sequence>
<dbReference type="Proteomes" id="UP000305948">
    <property type="component" value="Unassembled WGS sequence"/>
</dbReference>
<reference evidence="1 2" key="1">
    <citation type="journal article" date="2019" name="Nat. Ecol. Evol.">
        <title>Megaphylogeny resolves global patterns of mushroom evolution.</title>
        <authorList>
            <person name="Varga T."/>
            <person name="Krizsan K."/>
            <person name="Foldi C."/>
            <person name="Dima B."/>
            <person name="Sanchez-Garcia M."/>
            <person name="Sanchez-Ramirez S."/>
            <person name="Szollosi G.J."/>
            <person name="Szarkandi J.G."/>
            <person name="Papp V."/>
            <person name="Albert L."/>
            <person name="Andreopoulos W."/>
            <person name="Angelini C."/>
            <person name="Antonin V."/>
            <person name="Barry K.W."/>
            <person name="Bougher N.L."/>
            <person name="Buchanan P."/>
            <person name="Buyck B."/>
            <person name="Bense V."/>
            <person name="Catcheside P."/>
            <person name="Chovatia M."/>
            <person name="Cooper J."/>
            <person name="Damon W."/>
            <person name="Desjardin D."/>
            <person name="Finy P."/>
            <person name="Geml J."/>
            <person name="Haridas S."/>
            <person name="Hughes K."/>
            <person name="Justo A."/>
            <person name="Karasinski D."/>
            <person name="Kautmanova I."/>
            <person name="Kiss B."/>
            <person name="Kocsube S."/>
            <person name="Kotiranta H."/>
            <person name="LaButti K.M."/>
            <person name="Lechner B.E."/>
            <person name="Liimatainen K."/>
            <person name="Lipzen A."/>
            <person name="Lukacs Z."/>
            <person name="Mihaltcheva S."/>
            <person name="Morgado L.N."/>
            <person name="Niskanen T."/>
            <person name="Noordeloos M.E."/>
            <person name="Ohm R.A."/>
            <person name="Ortiz-Santana B."/>
            <person name="Ovrebo C."/>
            <person name="Racz N."/>
            <person name="Riley R."/>
            <person name="Savchenko A."/>
            <person name="Shiryaev A."/>
            <person name="Soop K."/>
            <person name="Spirin V."/>
            <person name="Szebenyi C."/>
            <person name="Tomsovsky M."/>
            <person name="Tulloss R.E."/>
            <person name="Uehling J."/>
            <person name="Grigoriev I.V."/>
            <person name="Vagvolgyi C."/>
            <person name="Papp T."/>
            <person name="Martin F.M."/>
            <person name="Miettinen O."/>
            <person name="Hibbett D.S."/>
            <person name="Nagy L.G."/>
        </authorList>
    </citation>
    <scope>NUCLEOTIDE SEQUENCE [LARGE SCALE GENOMIC DNA]</scope>
    <source>
        <strain evidence="1 2">OMC1185</strain>
    </source>
</reference>
<keyword evidence="2" id="KW-1185">Reference proteome</keyword>
<gene>
    <name evidence="1" type="ORF">OE88DRAFT_212295</name>
</gene>
<dbReference type="EMBL" id="ML213512">
    <property type="protein sequence ID" value="TFK51068.1"/>
    <property type="molecule type" value="Genomic_DNA"/>
</dbReference>
<dbReference type="AlphaFoldDB" id="A0A5C3N4J8"/>
<evidence type="ECO:0000313" key="1">
    <source>
        <dbReference type="EMBL" id="TFK51068.1"/>
    </source>
</evidence>
<organism evidence="1 2">
    <name type="scientific">Heliocybe sulcata</name>
    <dbReference type="NCBI Taxonomy" id="5364"/>
    <lineage>
        <taxon>Eukaryota</taxon>
        <taxon>Fungi</taxon>
        <taxon>Dikarya</taxon>
        <taxon>Basidiomycota</taxon>
        <taxon>Agaricomycotina</taxon>
        <taxon>Agaricomycetes</taxon>
        <taxon>Gloeophyllales</taxon>
        <taxon>Gloeophyllaceae</taxon>
        <taxon>Heliocybe</taxon>
    </lineage>
</organism>
<accession>A0A5C3N4J8</accession>